<reference evidence="1" key="1">
    <citation type="submission" date="2020-05" db="EMBL/GenBank/DDBJ databases">
        <title>Large-scale comparative analyses of tick genomes elucidate their genetic diversity and vector capacities.</title>
        <authorList>
            <person name="Jia N."/>
            <person name="Wang J."/>
            <person name="Shi W."/>
            <person name="Du L."/>
            <person name="Sun Y."/>
            <person name="Zhan W."/>
            <person name="Jiang J."/>
            <person name="Wang Q."/>
            <person name="Zhang B."/>
            <person name="Ji P."/>
            <person name="Sakyi L.B."/>
            <person name="Cui X."/>
            <person name="Yuan T."/>
            <person name="Jiang B."/>
            <person name="Yang W."/>
            <person name="Lam T.T.-Y."/>
            <person name="Chang Q."/>
            <person name="Ding S."/>
            <person name="Wang X."/>
            <person name="Zhu J."/>
            <person name="Ruan X."/>
            <person name="Zhao L."/>
            <person name="Wei J."/>
            <person name="Que T."/>
            <person name="Du C."/>
            <person name="Cheng J."/>
            <person name="Dai P."/>
            <person name="Han X."/>
            <person name="Huang E."/>
            <person name="Gao Y."/>
            <person name="Liu J."/>
            <person name="Shao H."/>
            <person name="Ye R."/>
            <person name="Li L."/>
            <person name="Wei W."/>
            <person name="Wang X."/>
            <person name="Wang C."/>
            <person name="Yang T."/>
            <person name="Huo Q."/>
            <person name="Li W."/>
            <person name="Guo W."/>
            <person name="Chen H."/>
            <person name="Zhou L."/>
            <person name="Ni X."/>
            <person name="Tian J."/>
            <person name="Zhou Y."/>
            <person name="Sheng Y."/>
            <person name="Liu T."/>
            <person name="Pan Y."/>
            <person name="Xia L."/>
            <person name="Li J."/>
            <person name="Zhao F."/>
            <person name="Cao W."/>
        </authorList>
    </citation>
    <scope>NUCLEOTIDE SEQUENCE</scope>
    <source>
        <strain evidence="1">Hyas-2018</strain>
    </source>
</reference>
<dbReference type="Proteomes" id="UP000821845">
    <property type="component" value="Chromosome 5"/>
</dbReference>
<dbReference type="EMBL" id="CM023485">
    <property type="protein sequence ID" value="KAH6930256.1"/>
    <property type="molecule type" value="Genomic_DNA"/>
</dbReference>
<name>A0ACB7S5P7_HYAAI</name>
<evidence type="ECO:0000313" key="2">
    <source>
        <dbReference type="Proteomes" id="UP000821845"/>
    </source>
</evidence>
<accession>A0ACB7S5P7</accession>
<organism evidence="1 2">
    <name type="scientific">Hyalomma asiaticum</name>
    <name type="common">Tick</name>
    <dbReference type="NCBI Taxonomy" id="266040"/>
    <lineage>
        <taxon>Eukaryota</taxon>
        <taxon>Metazoa</taxon>
        <taxon>Ecdysozoa</taxon>
        <taxon>Arthropoda</taxon>
        <taxon>Chelicerata</taxon>
        <taxon>Arachnida</taxon>
        <taxon>Acari</taxon>
        <taxon>Parasitiformes</taxon>
        <taxon>Ixodida</taxon>
        <taxon>Ixodoidea</taxon>
        <taxon>Ixodidae</taxon>
        <taxon>Hyalomminae</taxon>
        <taxon>Hyalomma</taxon>
    </lineage>
</organism>
<evidence type="ECO:0000313" key="1">
    <source>
        <dbReference type="EMBL" id="KAH6930256.1"/>
    </source>
</evidence>
<comment type="caution">
    <text evidence="1">The sequence shown here is derived from an EMBL/GenBank/DDBJ whole genome shotgun (WGS) entry which is preliminary data.</text>
</comment>
<sequence length="140" mass="14839">MIFRGGRDATWPSLADAPRGASAVESSGSNGGGTQSSAGIPFSGQTARMSVAQPVPAEWGEKKAAERKRAREAANRAPTPLPGAVSRAAASLLLTRFLRSRAEMHPGLLSRQHSLCFFFPFLTLSLSWPLNIHEAAPTPT</sequence>
<keyword evidence="2" id="KW-1185">Reference proteome</keyword>
<protein>
    <submittedName>
        <fullName evidence="1">Uncharacterized protein</fullName>
    </submittedName>
</protein>
<proteinExistence type="predicted"/>
<gene>
    <name evidence="1" type="ORF">HPB50_012268</name>
</gene>